<sequence length="184" mass="21362">MDRLGDDLIKMTLLFRDLADVSEEVRSLLCVWRNDPFISKSMISCDFITEEQHLMWLDSVLKGQSSKVSVVFYEDKPIGMVSIRDIDFVQGHGEWGLYIGERDYIGRGLGSLMVQHIVGWGFSDLGLRRLYTSVLSTNERALAMYIRHGFRVEGCWREHLLRDGKAVDIYWMGMLRSEWAPSRY</sequence>
<dbReference type="GO" id="GO:0016747">
    <property type="term" value="F:acyltransferase activity, transferring groups other than amino-acyl groups"/>
    <property type="evidence" value="ECO:0007669"/>
    <property type="project" value="InterPro"/>
</dbReference>
<gene>
    <name evidence="2" type="ORF">SAMN06275492_10535</name>
</gene>
<dbReference type="InterPro" id="IPR016181">
    <property type="entry name" value="Acyl_CoA_acyltransferase"/>
</dbReference>
<evidence type="ECO:0000313" key="2">
    <source>
        <dbReference type="EMBL" id="SMG18510.1"/>
    </source>
</evidence>
<dbReference type="InterPro" id="IPR020036">
    <property type="entry name" value="PseH"/>
</dbReference>
<keyword evidence="3" id="KW-1185">Reference proteome</keyword>
<dbReference type="Proteomes" id="UP000193355">
    <property type="component" value="Unassembled WGS sequence"/>
</dbReference>
<keyword evidence="2" id="KW-0808">Transferase</keyword>
<name>A0A1X7IUJ7_9BACT</name>
<organism evidence="2 3">
    <name type="scientific">Dethiosulfovibrio salsuginis</name>
    <dbReference type="NCBI Taxonomy" id="561720"/>
    <lineage>
        <taxon>Bacteria</taxon>
        <taxon>Thermotogati</taxon>
        <taxon>Synergistota</taxon>
        <taxon>Synergistia</taxon>
        <taxon>Synergistales</taxon>
        <taxon>Dethiosulfovibrionaceae</taxon>
        <taxon>Dethiosulfovibrio</taxon>
    </lineage>
</organism>
<dbReference type="STRING" id="561720.SAMN06275492_10535"/>
<evidence type="ECO:0000259" key="1">
    <source>
        <dbReference type="PROSITE" id="PS51186"/>
    </source>
</evidence>
<dbReference type="Pfam" id="PF00583">
    <property type="entry name" value="Acetyltransf_1"/>
    <property type="match status" value="1"/>
</dbReference>
<protein>
    <submittedName>
        <fullName evidence="2">UDP-4-amino-4,6-dideoxy-N-acetyl-beta-L-altrosamine N-acetyltransferase</fullName>
    </submittedName>
</protein>
<accession>A0A1X7IUJ7</accession>
<dbReference type="PANTHER" id="PTHR43415:SF3">
    <property type="entry name" value="GNAT-FAMILY ACETYLTRANSFERASE"/>
    <property type="match status" value="1"/>
</dbReference>
<dbReference type="InterPro" id="IPR000182">
    <property type="entry name" value="GNAT_dom"/>
</dbReference>
<evidence type="ECO:0000313" key="3">
    <source>
        <dbReference type="Proteomes" id="UP000193355"/>
    </source>
</evidence>
<dbReference type="PANTHER" id="PTHR43415">
    <property type="entry name" value="SPERMIDINE N(1)-ACETYLTRANSFERASE"/>
    <property type="match status" value="1"/>
</dbReference>
<dbReference type="Gene3D" id="3.40.630.30">
    <property type="match status" value="1"/>
</dbReference>
<dbReference type="PROSITE" id="PS51186">
    <property type="entry name" value="GNAT"/>
    <property type="match status" value="1"/>
</dbReference>
<feature type="domain" description="N-acetyltransferase" evidence="1">
    <location>
        <begin position="16"/>
        <end position="177"/>
    </location>
</feature>
<dbReference type="CDD" id="cd04301">
    <property type="entry name" value="NAT_SF"/>
    <property type="match status" value="1"/>
</dbReference>
<proteinExistence type="predicted"/>
<reference evidence="3" key="1">
    <citation type="submission" date="2017-04" db="EMBL/GenBank/DDBJ databases">
        <authorList>
            <person name="Varghese N."/>
            <person name="Submissions S."/>
        </authorList>
    </citation>
    <scope>NUCLEOTIDE SEQUENCE [LARGE SCALE GENOMIC DNA]</scope>
    <source>
        <strain evidence="3">USBA 82</strain>
    </source>
</reference>
<dbReference type="SUPFAM" id="SSF55729">
    <property type="entry name" value="Acyl-CoA N-acyltransferases (Nat)"/>
    <property type="match status" value="1"/>
</dbReference>
<dbReference type="NCBIfam" id="TIGR03585">
    <property type="entry name" value="PseH"/>
    <property type="match status" value="1"/>
</dbReference>
<dbReference type="AlphaFoldDB" id="A0A1X7IUJ7"/>
<dbReference type="EMBL" id="FXBB01000005">
    <property type="protein sequence ID" value="SMG18510.1"/>
    <property type="molecule type" value="Genomic_DNA"/>
</dbReference>